<dbReference type="AlphaFoldDB" id="A0A067KFC5"/>
<evidence type="ECO:0000313" key="1">
    <source>
        <dbReference type="EMBL" id="KDP30549.1"/>
    </source>
</evidence>
<proteinExistence type="predicted"/>
<keyword evidence="2" id="KW-1185">Reference proteome</keyword>
<dbReference type="EMBL" id="KK914666">
    <property type="protein sequence ID" value="KDP30549.1"/>
    <property type="molecule type" value="Genomic_DNA"/>
</dbReference>
<gene>
    <name evidence="1" type="ORF">JCGZ_15258</name>
</gene>
<sequence length="93" mass="10596">MEIKAQHGQVSRVHSLTMSDATTVFPSVNTQILRLKSLFFFGLRTVRPDRRPFGKFTGNMPIWYLKRPENYEDLGTGLGIFFGGPELPEKPPE</sequence>
<dbReference type="Proteomes" id="UP000027138">
    <property type="component" value="Unassembled WGS sequence"/>
</dbReference>
<evidence type="ECO:0000313" key="2">
    <source>
        <dbReference type="Proteomes" id="UP000027138"/>
    </source>
</evidence>
<protein>
    <submittedName>
        <fullName evidence="1">Uncharacterized protein</fullName>
    </submittedName>
</protein>
<accession>A0A067KFC5</accession>
<name>A0A067KFC5_JATCU</name>
<reference evidence="1 2" key="1">
    <citation type="journal article" date="2014" name="PLoS ONE">
        <title>Global Analysis of Gene Expression Profiles in Physic Nut (Jatropha curcas L.) Seedlings Exposed to Salt Stress.</title>
        <authorList>
            <person name="Zhang L."/>
            <person name="Zhang C."/>
            <person name="Wu P."/>
            <person name="Chen Y."/>
            <person name="Li M."/>
            <person name="Jiang H."/>
            <person name="Wu G."/>
        </authorList>
    </citation>
    <scope>NUCLEOTIDE SEQUENCE [LARGE SCALE GENOMIC DNA]</scope>
    <source>
        <strain evidence="2">cv. GZQX0401</strain>
        <tissue evidence="1">Young leaves</tissue>
    </source>
</reference>
<organism evidence="1 2">
    <name type="scientific">Jatropha curcas</name>
    <name type="common">Barbados nut</name>
    <dbReference type="NCBI Taxonomy" id="180498"/>
    <lineage>
        <taxon>Eukaryota</taxon>
        <taxon>Viridiplantae</taxon>
        <taxon>Streptophyta</taxon>
        <taxon>Embryophyta</taxon>
        <taxon>Tracheophyta</taxon>
        <taxon>Spermatophyta</taxon>
        <taxon>Magnoliopsida</taxon>
        <taxon>eudicotyledons</taxon>
        <taxon>Gunneridae</taxon>
        <taxon>Pentapetalae</taxon>
        <taxon>rosids</taxon>
        <taxon>fabids</taxon>
        <taxon>Malpighiales</taxon>
        <taxon>Euphorbiaceae</taxon>
        <taxon>Crotonoideae</taxon>
        <taxon>Jatropheae</taxon>
        <taxon>Jatropha</taxon>
    </lineage>
</organism>